<evidence type="ECO:0000259" key="3">
    <source>
        <dbReference type="PROSITE" id="PS50275"/>
    </source>
</evidence>
<organism evidence="4 5">
    <name type="scientific">Synchytrium endobioticum</name>
    <dbReference type="NCBI Taxonomy" id="286115"/>
    <lineage>
        <taxon>Eukaryota</taxon>
        <taxon>Fungi</taxon>
        <taxon>Fungi incertae sedis</taxon>
        <taxon>Chytridiomycota</taxon>
        <taxon>Chytridiomycota incertae sedis</taxon>
        <taxon>Chytridiomycetes</taxon>
        <taxon>Synchytriales</taxon>
        <taxon>Synchytriaceae</taxon>
        <taxon>Synchytrium</taxon>
    </lineage>
</organism>
<feature type="domain" description="SAC" evidence="3">
    <location>
        <begin position="159"/>
        <end position="525"/>
    </location>
</feature>
<dbReference type="EMBL" id="QEAN01000238">
    <property type="protein sequence ID" value="TPX42282.1"/>
    <property type="molecule type" value="Genomic_DNA"/>
</dbReference>
<dbReference type="PANTHER" id="PTHR45662:SF2">
    <property type="entry name" value="PHOSPHATIDYLINOSITOL-3-PHOSPHATASE SAC1"/>
    <property type="match status" value="1"/>
</dbReference>
<dbReference type="PROSITE" id="PS50275">
    <property type="entry name" value="SAC"/>
    <property type="match status" value="1"/>
</dbReference>
<evidence type="ECO:0000313" key="4">
    <source>
        <dbReference type="EMBL" id="TPX42282.1"/>
    </source>
</evidence>
<dbReference type="Proteomes" id="UP000317494">
    <property type="component" value="Unassembled WGS sequence"/>
</dbReference>
<feature type="region of interest" description="Disordered" evidence="1">
    <location>
        <begin position="677"/>
        <end position="696"/>
    </location>
</feature>
<dbReference type="PANTHER" id="PTHR45662">
    <property type="entry name" value="PHOSPHATIDYLINOSITIDE PHOSPHATASE SAC1"/>
    <property type="match status" value="1"/>
</dbReference>
<feature type="compositionally biased region" description="Basic and acidic residues" evidence="1">
    <location>
        <begin position="706"/>
        <end position="717"/>
    </location>
</feature>
<name>A0A507CSY3_9FUNG</name>
<dbReference type="VEuPathDB" id="FungiDB:SeMB42_g05190"/>
<keyword evidence="5" id="KW-1185">Reference proteome</keyword>
<reference evidence="4 5" key="1">
    <citation type="journal article" date="2019" name="Sci. Rep.">
        <title>Comparative genomics of chytrid fungi reveal insights into the obligate biotrophic and pathogenic lifestyle of Synchytrium endobioticum.</title>
        <authorList>
            <person name="van de Vossenberg B.T.L.H."/>
            <person name="Warris S."/>
            <person name="Nguyen H.D.T."/>
            <person name="van Gent-Pelzer M.P.E."/>
            <person name="Joly D.L."/>
            <person name="van de Geest H.C."/>
            <person name="Bonants P.J.M."/>
            <person name="Smith D.S."/>
            <person name="Levesque C.A."/>
            <person name="van der Lee T.A.J."/>
        </authorList>
    </citation>
    <scope>NUCLEOTIDE SEQUENCE [LARGE SCALE GENOMIC DNA]</scope>
    <source>
        <strain evidence="4 5">MB42</strain>
    </source>
</reference>
<dbReference type="GO" id="GO:0046856">
    <property type="term" value="P:phosphatidylinositol dephosphorylation"/>
    <property type="evidence" value="ECO:0007669"/>
    <property type="project" value="TreeGrafter"/>
</dbReference>
<gene>
    <name evidence="4" type="ORF">SeMB42_g05190</name>
</gene>
<dbReference type="AlphaFoldDB" id="A0A507CSY3"/>
<keyword evidence="2" id="KW-0812">Transmembrane</keyword>
<accession>A0A507CSY3</accession>
<dbReference type="InterPro" id="IPR002013">
    <property type="entry name" value="SAC_dom"/>
</dbReference>
<evidence type="ECO:0000313" key="5">
    <source>
        <dbReference type="Proteomes" id="UP000317494"/>
    </source>
</evidence>
<protein>
    <recommendedName>
        <fullName evidence="3">SAC domain-containing protein</fullName>
    </recommendedName>
</protein>
<feature type="transmembrane region" description="Helical" evidence="2">
    <location>
        <begin position="626"/>
        <end position="646"/>
    </location>
</feature>
<feature type="compositionally biased region" description="Polar residues" evidence="1">
    <location>
        <begin position="721"/>
        <end position="730"/>
    </location>
</feature>
<proteinExistence type="predicted"/>
<evidence type="ECO:0000256" key="1">
    <source>
        <dbReference type="SAM" id="MobiDB-lite"/>
    </source>
</evidence>
<dbReference type="GO" id="GO:0043812">
    <property type="term" value="F:phosphatidylinositol-4-phosphate phosphatase activity"/>
    <property type="evidence" value="ECO:0007669"/>
    <property type="project" value="TreeGrafter"/>
</dbReference>
<dbReference type="STRING" id="286115.A0A507CSY3"/>
<comment type="caution">
    <text evidence="4">The sequence shown here is derived from an EMBL/GenBank/DDBJ whole genome shotgun (WGS) entry which is preliminary data.</text>
</comment>
<keyword evidence="2" id="KW-0472">Membrane</keyword>
<sequence>MECIKPKYISDMAANGNASNIVLADNPRNEEPTYEPPARVRITEDGTVIVEQIRPAVERQVLLFDYRGQWTVRSHTDPAAQSHPLKIKDEFRTFGVVGLLELNLGKYLIVVTEKDFVCQSLGRVGLVWRVRNVRMVTVARKDFFTLDEEEHERNCLNSVSSVMSNGLMYYSLDIDLTNNTQRVIEFGGNPRTPIRPNFLPTLFQNIHDPFFFNKHLLRTFLHDATYPYILPLICGYVGSTYIYSGHVPIHIILIGRICRYNAGTRCRRRGVDGRGAVAIEVESEMVANTPQTLSSYVSVRASVPLYWKQECGDIPRVHPNLDFEGATSSDSYESARVHFENIYRRYGSNITALDLLSDQDPDEALLADMYGDLMRELRRPEIEYIRRPTPSATLHGREALLTETRLAQADQGFFSMMLNAVNPSQYVVKPRQFLKFMTVQTSSSSMTSYYAVFTFQRGVFRVSDLDCVDETNVAQCLIANEALIDMVHHAKLWPKGATKLSSDTLKKLGRLWADHGDAISRQYAGTSARGMRNLKGLARLYDYYVKDTAILLTRTYFDTLQENTRQDNIDLFMGTHPSAHITLEHSEQHIVLKRRLSLKDYSENSFPVASLIMAKKFLAPRTVDTAFTWLLAMVWLFLYYFYTRFLQVSPQKLRRQTQSTIDFKKLLASPICERSSLASSPGCSPRGFAVPDGPIRPTKILSSRRVTLDSEERDRTMEGSLRTSVSSVDGTNRRTSEVATPSPIDADDGNHGPLHWKSMSALDR</sequence>
<evidence type="ECO:0000256" key="2">
    <source>
        <dbReference type="SAM" id="Phobius"/>
    </source>
</evidence>
<dbReference type="Pfam" id="PF02383">
    <property type="entry name" value="Syja_N"/>
    <property type="match status" value="1"/>
</dbReference>
<dbReference type="GO" id="GO:0005783">
    <property type="term" value="C:endoplasmic reticulum"/>
    <property type="evidence" value="ECO:0007669"/>
    <property type="project" value="TreeGrafter"/>
</dbReference>
<keyword evidence="2" id="KW-1133">Transmembrane helix</keyword>
<feature type="region of interest" description="Disordered" evidence="1">
    <location>
        <begin position="706"/>
        <end position="764"/>
    </location>
</feature>